<organism evidence="2">
    <name type="scientific">Guillardia theta (strain CCMP2712)</name>
    <name type="common">Cryptophyte</name>
    <dbReference type="NCBI Taxonomy" id="905079"/>
    <lineage>
        <taxon>Eukaryota</taxon>
        <taxon>Cryptophyceae</taxon>
        <taxon>Pyrenomonadales</taxon>
        <taxon>Geminigeraceae</taxon>
        <taxon>Guillardia</taxon>
    </lineage>
</organism>
<feature type="compositionally biased region" description="Basic and acidic residues" evidence="1">
    <location>
        <begin position="237"/>
        <end position="257"/>
    </location>
</feature>
<reference evidence="4" key="2">
    <citation type="submission" date="2012-11" db="EMBL/GenBank/DDBJ databases">
        <authorList>
            <person name="Kuo A."/>
            <person name="Curtis B.A."/>
            <person name="Tanifuji G."/>
            <person name="Burki F."/>
            <person name="Gruber A."/>
            <person name="Irimia M."/>
            <person name="Maruyama S."/>
            <person name="Arias M.C."/>
            <person name="Ball S.G."/>
            <person name="Gile G.H."/>
            <person name="Hirakawa Y."/>
            <person name="Hopkins J.F."/>
            <person name="Rensing S.A."/>
            <person name="Schmutz J."/>
            <person name="Symeonidi A."/>
            <person name="Elias M."/>
            <person name="Eveleigh R.J."/>
            <person name="Herman E.K."/>
            <person name="Klute M.J."/>
            <person name="Nakayama T."/>
            <person name="Obornik M."/>
            <person name="Reyes-Prieto A."/>
            <person name="Armbrust E.V."/>
            <person name="Aves S.J."/>
            <person name="Beiko R.G."/>
            <person name="Coutinho P."/>
            <person name="Dacks J.B."/>
            <person name="Durnford D.G."/>
            <person name="Fast N.M."/>
            <person name="Green B.R."/>
            <person name="Grisdale C."/>
            <person name="Hempe F."/>
            <person name="Henrissat B."/>
            <person name="Hoppner M.P."/>
            <person name="Ishida K.-I."/>
            <person name="Kim E."/>
            <person name="Koreny L."/>
            <person name="Kroth P.G."/>
            <person name="Liu Y."/>
            <person name="Malik S.-B."/>
            <person name="Maier U.G."/>
            <person name="McRose D."/>
            <person name="Mock T."/>
            <person name="Neilson J.A."/>
            <person name="Onodera N.T."/>
            <person name="Poole A.M."/>
            <person name="Pritham E.J."/>
            <person name="Richards T.A."/>
            <person name="Rocap G."/>
            <person name="Roy S.W."/>
            <person name="Sarai C."/>
            <person name="Schaack S."/>
            <person name="Shirato S."/>
            <person name="Slamovits C.H."/>
            <person name="Spencer D.F."/>
            <person name="Suzuki S."/>
            <person name="Worden A.Z."/>
            <person name="Zauner S."/>
            <person name="Barry K."/>
            <person name="Bell C."/>
            <person name="Bharti A.K."/>
            <person name="Crow J.A."/>
            <person name="Grimwood J."/>
            <person name="Kramer R."/>
            <person name="Lindquist E."/>
            <person name="Lucas S."/>
            <person name="Salamov A."/>
            <person name="McFadden G.I."/>
            <person name="Lane C.E."/>
            <person name="Keeling P.J."/>
            <person name="Gray M.W."/>
            <person name="Grigoriev I.V."/>
            <person name="Archibald J.M."/>
        </authorList>
    </citation>
    <scope>NUCLEOTIDE SEQUENCE</scope>
    <source>
        <strain evidence="4">CCMP2712</strain>
    </source>
</reference>
<evidence type="ECO:0000256" key="1">
    <source>
        <dbReference type="SAM" id="MobiDB-lite"/>
    </source>
</evidence>
<reference evidence="3" key="3">
    <citation type="submission" date="2015-06" db="UniProtKB">
        <authorList>
            <consortium name="EnsemblProtists"/>
        </authorList>
    </citation>
    <scope>IDENTIFICATION</scope>
</reference>
<dbReference type="EMBL" id="JH993033">
    <property type="protein sequence ID" value="EKX40193.1"/>
    <property type="molecule type" value="Genomic_DNA"/>
</dbReference>
<protein>
    <submittedName>
        <fullName evidence="2 3">Uncharacterized protein</fullName>
    </submittedName>
</protein>
<evidence type="ECO:0000313" key="2">
    <source>
        <dbReference type="EMBL" id="EKX40193.1"/>
    </source>
</evidence>
<reference evidence="2 4" key="1">
    <citation type="journal article" date="2012" name="Nature">
        <title>Algal genomes reveal evolutionary mosaicism and the fate of nucleomorphs.</title>
        <authorList>
            <consortium name="DOE Joint Genome Institute"/>
            <person name="Curtis B.A."/>
            <person name="Tanifuji G."/>
            <person name="Burki F."/>
            <person name="Gruber A."/>
            <person name="Irimia M."/>
            <person name="Maruyama S."/>
            <person name="Arias M.C."/>
            <person name="Ball S.G."/>
            <person name="Gile G.H."/>
            <person name="Hirakawa Y."/>
            <person name="Hopkins J.F."/>
            <person name="Kuo A."/>
            <person name="Rensing S.A."/>
            <person name="Schmutz J."/>
            <person name="Symeonidi A."/>
            <person name="Elias M."/>
            <person name="Eveleigh R.J."/>
            <person name="Herman E.K."/>
            <person name="Klute M.J."/>
            <person name="Nakayama T."/>
            <person name="Obornik M."/>
            <person name="Reyes-Prieto A."/>
            <person name="Armbrust E.V."/>
            <person name="Aves S.J."/>
            <person name="Beiko R.G."/>
            <person name="Coutinho P."/>
            <person name="Dacks J.B."/>
            <person name="Durnford D.G."/>
            <person name="Fast N.M."/>
            <person name="Green B.R."/>
            <person name="Grisdale C.J."/>
            <person name="Hempel F."/>
            <person name="Henrissat B."/>
            <person name="Hoppner M.P."/>
            <person name="Ishida K."/>
            <person name="Kim E."/>
            <person name="Koreny L."/>
            <person name="Kroth P.G."/>
            <person name="Liu Y."/>
            <person name="Malik S.B."/>
            <person name="Maier U.G."/>
            <person name="McRose D."/>
            <person name="Mock T."/>
            <person name="Neilson J.A."/>
            <person name="Onodera N.T."/>
            <person name="Poole A.M."/>
            <person name="Pritham E.J."/>
            <person name="Richards T.A."/>
            <person name="Rocap G."/>
            <person name="Roy S.W."/>
            <person name="Sarai C."/>
            <person name="Schaack S."/>
            <person name="Shirato S."/>
            <person name="Slamovits C.H."/>
            <person name="Spencer D.F."/>
            <person name="Suzuki S."/>
            <person name="Worden A.Z."/>
            <person name="Zauner S."/>
            <person name="Barry K."/>
            <person name="Bell C."/>
            <person name="Bharti A.K."/>
            <person name="Crow J.A."/>
            <person name="Grimwood J."/>
            <person name="Kramer R."/>
            <person name="Lindquist E."/>
            <person name="Lucas S."/>
            <person name="Salamov A."/>
            <person name="McFadden G.I."/>
            <person name="Lane C.E."/>
            <person name="Keeling P.J."/>
            <person name="Gray M.W."/>
            <person name="Grigoriev I.V."/>
            <person name="Archibald J.M."/>
        </authorList>
    </citation>
    <scope>NUCLEOTIDE SEQUENCE</scope>
    <source>
        <strain evidence="2 4">CCMP2712</strain>
    </source>
</reference>
<sequence>MPDDERYCKKCSSDSRAARVRLVPLTETSNGKSFADFVLPWRGVKERRVDDYKVTEVHGMFREDKRFCRVAEVRVGQSKEEALVRCYKEACGVDARWAVCSQCGYFNIWMDLDRKGKLRSYAPGLLPSDVQDNLKKKFGLKRKVSSSAPGKPSGHSPAEADEAANRSTGLPDKGQEGKGEDGCRGKGDSEGAAKEKSYDERVYAAELLLQLSRTSSGSGDHSPKRKSDGSGGQGTSKESKACKSTGDPKKEASETKGGKVTPGSKPNATVVKEESPKPILHTVNVEEKLQEKLLFSYDQTQDVNVNVNSLDCSSLQASNAKKRKTSNLCQTIENGMQCATKNAGC</sequence>
<feature type="region of interest" description="Disordered" evidence="1">
    <location>
        <begin position="140"/>
        <end position="198"/>
    </location>
</feature>
<keyword evidence="4" id="KW-1185">Reference proteome</keyword>
<dbReference type="GeneID" id="17297041"/>
<dbReference type="RefSeq" id="XP_005827173.1">
    <property type="nucleotide sequence ID" value="XM_005827116.1"/>
</dbReference>
<dbReference type="HOGENOM" id="CLU_805232_0_0_1"/>
<dbReference type="PaxDb" id="55529-EKX40193"/>
<feature type="region of interest" description="Disordered" evidence="1">
    <location>
        <begin position="213"/>
        <end position="277"/>
    </location>
</feature>
<dbReference type="AlphaFoldDB" id="L1IVB4"/>
<gene>
    <name evidence="2" type="ORF">GUITHDRAFT_142916</name>
</gene>
<accession>L1IVB4</accession>
<proteinExistence type="predicted"/>
<evidence type="ECO:0000313" key="3">
    <source>
        <dbReference type="EnsemblProtists" id="EKX40193"/>
    </source>
</evidence>
<dbReference type="KEGG" id="gtt:GUITHDRAFT_142916"/>
<evidence type="ECO:0000313" key="4">
    <source>
        <dbReference type="Proteomes" id="UP000011087"/>
    </source>
</evidence>
<name>L1IVB4_GUITC</name>
<feature type="compositionally biased region" description="Basic and acidic residues" evidence="1">
    <location>
        <begin position="173"/>
        <end position="198"/>
    </location>
</feature>
<dbReference type="EnsemblProtists" id="EKX40193">
    <property type="protein sequence ID" value="EKX40193"/>
    <property type="gene ID" value="GUITHDRAFT_142916"/>
</dbReference>
<dbReference type="Proteomes" id="UP000011087">
    <property type="component" value="Unassembled WGS sequence"/>
</dbReference>